<keyword evidence="2" id="KW-0238">DNA-binding</keyword>
<accession>A8RMP4</accession>
<evidence type="ECO:0000259" key="5">
    <source>
        <dbReference type="PROSITE" id="PS51078"/>
    </source>
</evidence>
<dbReference type="eggNOG" id="COG1414">
    <property type="taxonomic scope" value="Bacteria"/>
</dbReference>
<dbReference type="PANTHER" id="PTHR30136">
    <property type="entry name" value="HELIX-TURN-HELIX TRANSCRIPTIONAL REGULATOR, ICLR FAMILY"/>
    <property type="match status" value="1"/>
</dbReference>
<dbReference type="PaxDb" id="411902-CLOBOL_01977"/>
<evidence type="ECO:0000313" key="6">
    <source>
        <dbReference type="EMBL" id="EDP17737.1"/>
    </source>
</evidence>
<sequence length="264" mass="29760">MYIRIIEREVSMKLNRTTLRTVEILKLVSKKPDGITLDEICARLDMPKTSAYDIVTTLVQTGMIHVAREQKQRYTIGLTAYRIGINYTNNLDFISTIDPVLKAFSREVGKTVFFGIRSDDSIVYICKFEPENPIITTATVGTKNPIYCTSLGKAIMAYTEDEDRDGVLSRISFKKHTDRTICTREEFERELKSVREKGYAFDARELEEHMECVGAPVFGQDGNVMGAISVSSLYKPTEDYDALGRLVSDKGAQLSRLLGYIGHA</sequence>
<comment type="caution">
    <text evidence="6">The sequence shown here is derived from an EMBL/GenBank/DDBJ whole genome shotgun (WGS) entry which is preliminary data.</text>
</comment>
<dbReference type="GO" id="GO:0003700">
    <property type="term" value="F:DNA-binding transcription factor activity"/>
    <property type="evidence" value="ECO:0007669"/>
    <property type="project" value="TreeGrafter"/>
</dbReference>
<protein>
    <recommendedName>
        <fullName evidence="8">IclR family transcriptional regulator</fullName>
    </recommendedName>
</protein>
<dbReference type="EMBL" id="ABCC02000021">
    <property type="protein sequence ID" value="EDP17737.1"/>
    <property type="molecule type" value="Genomic_DNA"/>
</dbReference>
<feature type="domain" description="HTH iclR-type" evidence="4">
    <location>
        <begin position="15"/>
        <end position="78"/>
    </location>
</feature>
<dbReference type="HOGENOM" id="CLU_062618_6_0_9"/>
<dbReference type="InterPro" id="IPR005471">
    <property type="entry name" value="Tscrpt_reg_IclR_N"/>
</dbReference>
<keyword evidence="3" id="KW-0804">Transcription</keyword>
<dbReference type="PANTHER" id="PTHR30136:SF24">
    <property type="entry name" value="HTH-TYPE TRANSCRIPTIONAL REPRESSOR ALLR"/>
    <property type="match status" value="1"/>
</dbReference>
<dbReference type="InterPro" id="IPR036390">
    <property type="entry name" value="WH_DNA-bd_sf"/>
</dbReference>
<dbReference type="Pfam" id="PF09339">
    <property type="entry name" value="HTH_IclR"/>
    <property type="match status" value="1"/>
</dbReference>
<dbReference type="SMART" id="SM00346">
    <property type="entry name" value="HTH_ICLR"/>
    <property type="match status" value="1"/>
</dbReference>
<dbReference type="SUPFAM" id="SSF55781">
    <property type="entry name" value="GAF domain-like"/>
    <property type="match status" value="1"/>
</dbReference>
<dbReference type="GO" id="GO:0003677">
    <property type="term" value="F:DNA binding"/>
    <property type="evidence" value="ECO:0007669"/>
    <property type="project" value="UniProtKB-KW"/>
</dbReference>
<proteinExistence type="predicted"/>
<reference evidence="6 7" key="2">
    <citation type="submission" date="2007-09" db="EMBL/GenBank/DDBJ databases">
        <title>Draft genome sequence of Clostridium bolteae (ATCC BAA-613).</title>
        <authorList>
            <person name="Sudarsanam P."/>
            <person name="Ley R."/>
            <person name="Guruge J."/>
            <person name="Turnbaugh P.J."/>
            <person name="Mahowald M."/>
            <person name="Liep D."/>
            <person name="Gordon J."/>
        </authorList>
    </citation>
    <scope>NUCLEOTIDE SEQUENCE [LARGE SCALE GENOMIC DNA]</scope>
    <source>
        <strain evidence="7">ATCC BAA-613 / DSM 15670 / CCUG 46953 / JCM 12243 / WAL 16351</strain>
    </source>
</reference>
<dbReference type="Gene3D" id="1.10.10.10">
    <property type="entry name" value="Winged helix-like DNA-binding domain superfamily/Winged helix DNA-binding domain"/>
    <property type="match status" value="1"/>
</dbReference>
<dbReference type="AlphaFoldDB" id="A8RMP4"/>
<reference evidence="6 7" key="1">
    <citation type="submission" date="2007-08" db="EMBL/GenBank/DDBJ databases">
        <authorList>
            <person name="Fulton L."/>
            <person name="Clifton S."/>
            <person name="Fulton B."/>
            <person name="Xu J."/>
            <person name="Minx P."/>
            <person name="Pepin K.H."/>
            <person name="Johnson M."/>
            <person name="Thiruvilangam P."/>
            <person name="Bhonagiri V."/>
            <person name="Nash W.E."/>
            <person name="Mardis E.R."/>
            <person name="Wilson R.K."/>
        </authorList>
    </citation>
    <scope>NUCLEOTIDE SEQUENCE [LARGE SCALE GENOMIC DNA]</scope>
    <source>
        <strain evidence="7">ATCC BAA-613 / DSM 15670 / CCUG 46953 / JCM 12243 / WAL 16351</strain>
    </source>
</reference>
<dbReference type="PROSITE" id="PS51077">
    <property type="entry name" value="HTH_ICLR"/>
    <property type="match status" value="1"/>
</dbReference>
<dbReference type="PROSITE" id="PS51078">
    <property type="entry name" value="ICLR_ED"/>
    <property type="match status" value="1"/>
</dbReference>
<name>A8RMP4_ENTBW</name>
<evidence type="ECO:0000256" key="1">
    <source>
        <dbReference type="ARBA" id="ARBA00023015"/>
    </source>
</evidence>
<dbReference type="InterPro" id="IPR036388">
    <property type="entry name" value="WH-like_DNA-bd_sf"/>
</dbReference>
<dbReference type="GO" id="GO:0045892">
    <property type="term" value="P:negative regulation of DNA-templated transcription"/>
    <property type="evidence" value="ECO:0007669"/>
    <property type="project" value="TreeGrafter"/>
</dbReference>
<dbReference type="Gene3D" id="3.30.450.40">
    <property type="match status" value="1"/>
</dbReference>
<dbReference type="SUPFAM" id="SSF46785">
    <property type="entry name" value="Winged helix' DNA-binding domain"/>
    <property type="match status" value="1"/>
</dbReference>
<dbReference type="Proteomes" id="UP000005396">
    <property type="component" value="Unassembled WGS sequence"/>
</dbReference>
<evidence type="ECO:0000259" key="4">
    <source>
        <dbReference type="PROSITE" id="PS51077"/>
    </source>
</evidence>
<evidence type="ECO:0000256" key="2">
    <source>
        <dbReference type="ARBA" id="ARBA00023125"/>
    </source>
</evidence>
<dbReference type="InterPro" id="IPR029016">
    <property type="entry name" value="GAF-like_dom_sf"/>
</dbReference>
<feature type="domain" description="IclR-ED" evidence="5">
    <location>
        <begin position="79"/>
        <end position="260"/>
    </location>
</feature>
<evidence type="ECO:0000256" key="3">
    <source>
        <dbReference type="ARBA" id="ARBA00023163"/>
    </source>
</evidence>
<dbReference type="InterPro" id="IPR014757">
    <property type="entry name" value="Tscrpt_reg_IclR_C"/>
</dbReference>
<gene>
    <name evidence="6" type="ORF">CLOBOL_01977</name>
</gene>
<dbReference type="InterPro" id="IPR050707">
    <property type="entry name" value="HTH_MetabolicPath_Reg"/>
</dbReference>
<organism evidence="6 7">
    <name type="scientific">Enterocloster bolteae (strain ATCC BAA-613 / DSM 15670 / CCUG 46953 / JCM 12243 / WAL 16351)</name>
    <name type="common">Clostridium bolteae</name>
    <dbReference type="NCBI Taxonomy" id="411902"/>
    <lineage>
        <taxon>Bacteria</taxon>
        <taxon>Bacillati</taxon>
        <taxon>Bacillota</taxon>
        <taxon>Clostridia</taxon>
        <taxon>Lachnospirales</taxon>
        <taxon>Lachnospiraceae</taxon>
        <taxon>Enterocloster</taxon>
    </lineage>
</organism>
<keyword evidence="1" id="KW-0805">Transcription regulation</keyword>
<evidence type="ECO:0008006" key="8">
    <source>
        <dbReference type="Google" id="ProtNLM"/>
    </source>
</evidence>
<dbReference type="Pfam" id="PF01614">
    <property type="entry name" value="IclR_C"/>
    <property type="match status" value="1"/>
</dbReference>
<evidence type="ECO:0000313" key="7">
    <source>
        <dbReference type="Proteomes" id="UP000005396"/>
    </source>
</evidence>